<dbReference type="Gene3D" id="1.25.10.10">
    <property type="entry name" value="Leucine-rich Repeat Variant"/>
    <property type="match status" value="3"/>
</dbReference>
<dbReference type="PANTHER" id="PTHR46618">
    <property type="entry name" value="ARMADILLO REPEAT-CONTAINING PROTEIN 3"/>
    <property type="match status" value="1"/>
</dbReference>
<evidence type="ECO:0000259" key="3">
    <source>
        <dbReference type="Pfam" id="PF14381"/>
    </source>
</evidence>
<feature type="domain" description="EDR1/CTR1/ARMC3-like peptidase-like" evidence="3">
    <location>
        <begin position="1537"/>
        <end position="1624"/>
    </location>
</feature>
<dbReference type="SUPFAM" id="SSF48371">
    <property type="entry name" value="ARM repeat"/>
    <property type="match status" value="4"/>
</dbReference>
<dbReference type="Pfam" id="PF14381">
    <property type="entry name" value="EDR1_CTR1_ARMC3_pept"/>
    <property type="match status" value="2"/>
</dbReference>
<evidence type="ECO:0000313" key="4">
    <source>
        <dbReference type="EnsemblMetazoa" id="GMOY009867-PA"/>
    </source>
</evidence>
<feature type="region of interest" description="Disordered" evidence="2">
    <location>
        <begin position="1"/>
        <end position="20"/>
    </location>
</feature>
<organism evidence="4 5">
    <name type="scientific">Glossina morsitans morsitans</name>
    <name type="common">Savannah tsetse fly</name>
    <dbReference type="NCBI Taxonomy" id="37546"/>
    <lineage>
        <taxon>Eukaryota</taxon>
        <taxon>Metazoa</taxon>
        <taxon>Ecdysozoa</taxon>
        <taxon>Arthropoda</taxon>
        <taxon>Hexapoda</taxon>
        <taxon>Insecta</taxon>
        <taxon>Pterygota</taxon>
        <taxon>Neoptera</taxon>
        <taxon>Endopterygota</taxon>
        <taxon>Diptera</taxon>
        <taxon>Brachycera</taxon>
        <taxon>Muscomorpha</taxon>
        <taxon>Hippoboscoidea</taxon>
        <taxon>Glossinidae</taxon>
        <taxon>Glossina</taxon>
    </lineage>
</organism>
<dbReference type="Proteomes" id="UP000092444">
    <property type="component" value="Unassembled WGS sequence"/>
</dbReference>
<dbReference type="STRING" id="37546.A0A1B0G980"/>
<evidence type="ECO:0000256" key="2">
    <source>
        <dbReference type="SAM" id="MobiDB-lite"/>
    </source>
</evidence>
<evidence type="ECO:0000313" key="5">
    <source>
        <dbReference type="Proteomes" id="UP000092444"/>
    </source>
</evidence>
<dbReference type="InterPro" id="IPR055164">
    <property type="entry name" value="EDR1/CTR1/ARMC3-like_pept-like"/>
</dbReference>
<dbReference type="InterPro" id="IPR052441">
    <property type="entry name" value="Armadillo-Ser/Thr_Kinase"/>
</dbReference>
<dbReference type="EMBL" id="CCAG010021012">
    <property type="status" value="NOT_ANNOTATED_CDS"/>
    <property type="molecule type" value="Genomic_DNA"/>
</dbReference>
<proteinExistence type="predicted"/>
<dbReference type="VEuPathDB" id="VectorBase:GMOY009867"/>
<feature type="domain" description="EDR1/CTR1/ARMC3-like peptidase-like" evidence="3">
    <location>
        <begin position="712"/>
        <end position="796"/>
    </location>
</feature>
<evidence type="ECO:0000256" key="1">
    <source>
        <dbReference type="ARBA" id="ARBA00022737"/>
    </source>
</evidence>
<keyword evidence="1" id="KW-0677">Repeat</keyword>
<sequence>MSTLNTAKVPRTKDRRKSSAKESKFQSLTVNLETIESLLLLFDSEEEDVVTNVLRHLTEFVRRSESNVDALKDKNVLNALKRKEFYRHLENTMIKRLTLCLATAIIESSSKLQELESSENLEIVEMCLAFYDYEKDDICLEYLTVIINNCVDDTKGANVLLKDEEFIDKFFEVVSNTNNPDTELHSFQILEKFLCILGQNELKELFAKPSFPINRLLCDLTCEFLEIRIAALCVIELLINDTSEKSPFALENPTNLALGQLTKMYCENLMPNQLEKLIDVLAAGIRNEHMVLLFFDLNLFDRFLAHLNEDDNAKNKCYSLMIIAEAAKYPRFLERLVQAQATEKLLTCLIYVDVAETHILLGLNRLIKSSDAVNRILEVYNEGLIERLLKILPDSVSVKLKAREQAAEFLGQLLTVAYHKTASKVMDLRLPDIMAHIFGQPSEWQSIDFYASLLTIIESLARNADYREQLCACELLIISIAKLLKNSFNTSILVSTIFRALCCLVDEAPARKALLDNGIAASISRGLKSLANLVKTSVANFIIQTTRFDEFVCAYVDDRVLETLVMRQKHSFCVPTWNTAIESILSKDPTLKFCIRHYLGFTDVTVGHDFYVSKKKFDDFRELKTILRDEVSPLAPILVVNFNRPEDDPNFLIHIPRQSLLPEEAEAGSIRYCRRPADPFLPLYLKEINDIFERHCLALNPSKMKRGIDFESLAKRAKIIAELVARTLGNDLKILDLNTHEECSHHVVNCHLRGLAREAHTTILPLGRLRSGCQFERALLFKVLADQLGLPCTLQRSVDGRMLFNELPLPLETEGDQQCSLETLQFMPWSMLRPTHIIDLMYNVGDMYPVQSRQALQSGQILRTVNTYKDRRKSREASFHSLTISLGTIETLILLFNSDEDIILAMVLRHLTEFVRKNETNIESLKEKNVLKALKLKEFYRQSTSTIIKRLALYVATAIIESSNTLQELESSENLEIIELCLKFYACESDDVCLEYLSVMFNSCIDDPQGAKLLLKEEFIDKFFDVISNTNNPDTELHSFQILEKLLWILGLNELKDFFAKPSFPINRLLCDLTNDFIEIRIAALKVVELLITDTSETSPFASNDLIILALEQLTKMYCEDLMPTYFENLIDVLAAAIRNENMALLFFELNLFDRFFVHLNLHISAKYKCYSLMILAEAAKYPKFLERLVQAEATDKFLVCLIYEDLVGPHILLGLNRLIKSSDAVKRILEAYDEDLLEKLLKILNDSITMKIKAREQAAEFLGQLLTIAYHKTASDLMELRVPDIMATIFGQPPEWQSIDYYLSLLCIIESLAQNADYREELCACEALTTNIANLLMNSFNTLILVSSIFRTLCCLVDEDVTRKILLDNYISASVKRGLKCSTTLVKTSVTNFIMQTSRFPEFVFDYIENGVLETLIMHQKHSHCVPTWDTAIESILSKDPTLKFCIRHHLGFTDITAGHDFFVSKKKFDDFRDLQNILKDEVSPLAPILVVNFNRLEDDPNFLVEMPRQSLSPNELLKRFTAYCRRPAKMKRCIDFENVAKRAKLIAQLVSQVLGNDLKILDLNSSDECSNHIVRAHLKDLARETHTTFLALGRVRSGCQFERAVLFKALADQVGLPCTMQRSVDGRLLFNELPLPLEMKHDPHCSRESMEFTPWRTLRPTHIIDLMYNVGDLYPVQSRQALQYLRLY</sequence>
<dbReference type="EnsemblMetazoa" id="GMOY009867-RA">
    <property type="protein sequence ID" value="GMOY009867-PA"/>
    <property type="gene ID" value="GMOY009867"/>
</dbReference>
<keyword evidence="5" id="KW-1185">Reference proteome</keyword>
<dbReference type="InterPro" id="IPR016024">
    <property type="entry name" value="ARM-type_fold"/>
</dbReference>
<accession>A0A1B0G980</accession>
<protein>
    <recommendedName>
        <fullName evidence="3">EDR1/CTR1/ARMC3-like peptidase-like domain-containing protein</fullName>
    </recommendedName>
</protein>
<dbReference type="PANTHER" id="PTHR46618:SF1">
    <property type="entry name" value="ARMADILLO REPEAT-CONTAINING PROTEIN 3"/>
    <property type="match status" value="1"/>
</dbReference>
<dbReference type="InterPro" id="IPR011989">
    <property type="entry name" value="ARM-like"/>
</dbReference>
<name>A0A1B0G980_GLOMM</name>
<reference evidence="4" key="1">
    <citation type="submission" date="2020-05" db="UniProtKB">
        <authorList>
            <consortium name="EnsemblMetazoa"/>
        </authorList>
    </citation>
    <scope>IDENTIFICATION</scope>
    <source>
        <strain evidence="4">Yale</strain>
    </source>
</reference>